<evidence type="ECO:0000313" key="4">
    <source>
        <dbReference type="EMBL" id="QOV92501.1"/>
    </source>
</evidence>
<dbReference type="InterPro" id="IPR007392">
    <property type="entry name" value="GD_AH_second"/>
</dbReference>
<dbReference type="Pfam" id="PF20629">
    <property type="entry name" value="GD_AH_C"/>
    <property type="match status" value="1"/>
</dbReference>
<comment type="similarity">
    <text evidence="1">Belongs to the UxaA family.</text>
</comment>
<proteinExistence type="inferred from homology"/>
<protein>
    <submittedName>
        <fullName evidence="4">Altronate dehydratase</fullName>
    </submittedName>
</protein>
<dbReference type="InterPro" id="IPR044144">
    <property type="entry name" value="SAF_UxaA/GarD"/>
</dbReference>
<dbReference type="Proteomes" id="UP000593765">
    <property type="component" value="Chromosome"/>
</dbReference>
<dbReference type="SMART" id="SM00858">
    <property type="entry name" value="SAF"/>
    <property type="match status" value="1"/>
</dbReference>
<dbReference type="PANTHER" id="PTHR30536:SF5">
    <property type="entry name" value="ALTRONATE DEHYDRATASE"/>
    <property type="match status" value="1"/>
</dbReference>
<dbReference type="PANTHER" id="PTHR30536">
    <property type="entry name" value="ALTRONATE/GALACTARATE DEHYDRATASE"/>
    <property type="match status" value="1"/>
</dbReference>
<dbReference type="KEGG" id="hbs:IPV69_21450"/>
<accession>A0A7M2X673</accession>
<evidence type="ECO:0000256" key="1">
    <source>
        <dbReference type="ARBA" id="ARBA00010986"/>
    </source>
</evidence>
<dbReference type="InterPro" id="IPR052172">
    <property type="entry name" value="UxaA_altronate/galactarate_dh"/>
</dbReference>
<reference evidence="4 5" key="1">
    <citation type="submission" date="2020-10" db="EMBL/GenBank/DDBJ databases">
        <title>Wide distribution of Phycisphaera-like planctomycetes from WD2101 soil group in peatlands and genome analysis of the first cultivated representative.</title>
        <authorList>
            <person name="Dedysh S.N."/>
            <person name="Beletsky A.V."/>
            <person name="Ivanova A."/>
            <person name="Kulichevskaya I.S."/>
            <person name="Suzina N.E."/>
            <person name="Philippov D.A."/>
            <person name="Rakitin A.L."/>
            <person name="Mardanov A.V."/>
            <person name="Ravin N.V."/>
        </authorList>
    </citation>
    <scope>NUCLEOTIDE SEQUENCE [LARGE SCALE GENOMIC DNA]</scope>
    <source>
        <strain evidence="4 5">M1803</strain>
    </source>
</reference>
<dbReference type="AlphaFoldDB" id="A0A7M2X673"/>
<dbReference type="Gene3D" id="2.30.130.110">
    <property type="match status" value="1"/>
</dbReference>
<dbReference type="CDD" id="cd11613">
    <property type="entry name" value="SAF_AH_GD"/>
    <property type="match status" value="1"/>
</dbReference>
<evidence type="ECO:0000259" key="3">
    <source>
        <dbReference type="SMART" id="SM00858"/>
    </source>
</evidence>
<sequence>MPDFLRIHLRDNVAVALSELPQGSAVLGIVTNAVIPRGHKVALKDLAAGEHVIKYGHPIGRAMRHIAAGELVHSHNLTSDLAGSVGNADFSAPITSAINNPPATPRTFDGFRRHDGGVGIRNEVWIINTVACVNRASEQIARAANARYCSYKTCDGVFSFTHPFGCAQLGDDLLYTQKVLAGLIRHPNAAAVLILGLGCENNQMKLLLEQVGSVNADRVKYFNAQDVADEIESGLDIAANLVEWACQFKREPIDARELIVGLKCGGSDGLSGITANPLVGRVADRHCARGGTALLTEVPEMFGAEQVLLERCSSRRTIDDTLTMVNGFRDYFRRYNQPIDENPSPGNKDGGITTLAEKSLGCVQKAGSSPIVDVLPYGMPAKPGRRGVALVNAPGNDGVSSTAMTVAGAHLLLFTTGRGTPLGMPVPTIKVSSNTALRDRKPSWIDFDAGAMLADGASADDLAEQLYDLCLDVASGKREARNEISGNREIAIWKDGVTL</sequence>
<dbReference type="InterPro" id="IPR048332">
    <property type="entry name" value="GD_AH_C"/>
</dbReference>
<name>A0A7M2X673_9BACT</name>
<evidence type="ECO:0000256" key="2">
    <source>
        <dbReference type="ARBA" id="ARBA00023239"/>
    </source>
</evidence>
<dbReference type="GO" id="GO:0016829">
    <property type="term" value="F:lyase activity"/>
    <property type="evidence" value="ECO:0007669"/>
    <property type="project" value="UniProtKB-KW"/>
</dbReference>
<feature type="domain" description="SAF" evidence="3">
    <location>
        <begin position="11"/>
        <end position="78"/>
    </location>
</feature>
<dbReference type="Pfam" id="PF08666">
    <property type="entry name" value="SAF"/>
    <property type="match status" value="1"/>
</dbReference>
<dbReference type="GO" id="GO:0019698">
    <property type="term" value="P:D-galacturonate catabolic process"/>
    <property type="evidence" value="ECO:0007669"/>
    <property type="project" value="TreeGrafter"/>
</dbReference>
<gene>
    <name evidence="4" type="ORF">IPV69_21450</name>
</gene>
<dbReference type="InterPro" id="IPR013974">
    <property type="entry name" value="SAF"/>
</dbReference>
<dbReference type="EMBL" id="CP063458">
    <property type="protein sequence ID" value="QOV92501.1"/>
    <property type="molecule type" value="Genomic_DNA"/>
</dbReference>
<keyword evidence="5" id="KW-1185">Reference proteome</keyword>
<evidence type="ECO:0000313" key="5">
    <source>
        <dbReference type="Proteomes" id="UP000593765"/>
    </source>
</evidence>
<keyword evidence="2" id="KW-0456">Lyase</keyword>
<dbReference type="Pfam" id="PF04295">
    <property type="entry name" value="GD_AH_second"/>
    <property type="match status" value="1"/>
</dbReference>
<organism evidence="4 5">
    <name type="scientific">Humisphaera borealis</name>
    <dbReference type="NCBI Taxonomy" id="2807512"/>
    <lineage>
        <taxon>Bacteria</taxon>
        <taxon>Pseudomonadati</taxon>
        <taxon>Planctomycetota</taxon>
        <taxon>Phycisphaerae</taxon>
        <taxon>Tepidisphaerales</taxon>
        <taxon>Tepidisphaeraceae</taxon>
        <taxon>Humisphaera</taxon>
    </lineage>
</organism>